<name>A0A1A9UYM6_GLOAU</name>
<proteinExistence type="predicted"/>
<dbReference type="Proteomes" id="UP000078200">
    <property type="component" value="Unassembled WGS sequence"/>
</dbReference>
<dbReference type="EnsemblMetazoa" id="GAUT019943-RA">
    <property type="protein sequence ID" value="GAUT019943-PA"/>
    <property type="gene ID" value="GAUT019943"/>
</dbReference>
<evidence type="ECO:0000313" key="1">
    <source>
        <dbReference type="EnsemblMetazoa" id="GAUT019943-PA"/>
    </source>
</evidence>
<organism evidence="1 2">
    <name type="scientific">Glossina austeni</name>
    <name type="common">Savannah tsetse fly</name>
    <dbReference type="NCBI Taxonomy" id="7395"/>
    <lineage>
        <taxon>Eukaryota</taxon>
        <taxon>Metazoa</taxon>
        <taxon>Ecdysozoa</taxon>
        <taxon>Arthropoda</taxon>
        <taxon>Hexapoda</taxon>
        <taxon>Insecta</taxon>
        <taxon>Pterygota</taxon>
        <taxon>Neoptera</taxon>
        <taxon>Endopterygota</taxon>
        <taxon>Diptera</taxon>
        <taxon>Brachycera</taxon>
        <taxon>Muscomorpha</taxon>
        <taxon>Hippoboscoidea</taxon>
        <taxon>Glossinidae</taxon>
        <taxon>Glossina</taxon>
    </lineage>
</organism>
<dbReference type="VEuPathDB" id="VectorBase:GAUT019943"/>
<evidence type="ECO:0000313" key="2">
    <source>
        <dbReference type="Proteomes" id="UP000078200"/>
    </source>
</evidence>
<reference evidence="1" key="1">
    <citation type="submission" date="2020-05" db="UniProtKB">
        <authorList>
            <consortium name="EnsemblMetazoa"/>
        </authorList>
    </citation>
    <scope>IDENTIFICATION</scope>
    <source>
        <strain evidence="1">TTRI</strain>
    </source>
</reference>
<protein>
    <submittedName>
        <fullName evidence="1">Uncharacterized protein</fullName>
    </submittedName>
</protein>
<sequence>MRCSTKTQNSLPEKPHEMIPLFLDDKEWFSKLAGSKWDINSLIPYKWFHNNPESNGISSLNGSLPHLRTREYPSESNLRTSVFNFYIFAEYSLGLKQQTSRGDTEIIKNLLKLLVKDFCELSPFVDGLYLYSKRPER</sequence>
<keyword evidence="2" id="KW-1185">Reference proteome</keyword>
<accession>A0A1A9UYM6</accession>
<dbReference type="AlphaFoldDB" id="A0A1A9UYM6"/>